<dbReference type="Proteomes" id="UP000626026">
    <property type="component" value="Unassembled WGS sequence"/>
</dbReference>
<dbReference type="RefSeq" id="WP_187786940.1">
    <property type="nucleotide sequence ID" value="NZ_JACTVA010000074.1"/>
</dbReference>
<accession>A0ABR7RUN9</accession>
<proteinExistence type="predicted"/>
<name>A0ABR7RUN9_9PROT</name>
<protein>
    <submittedName>
        <fullName evidence="1">Uncharacterized protein</fullName>
    </submittedName>
</protein>
<keyword evidence="2" id="KW-1185">Reference proteome</keyword>
<dbReference type="EMBL" id="JACTVA010000074">
    <property type="protein sequence ID" value="MBC9209815.1"/>
    <property type="molecule type" value="Genomic_DNA"/>
</dbReference>
<reference evidence="1 2" key="1">
    <citation type="journal article" date="2013" name="Int. J. Syst. Evol. Microbiol.">
        <title>Roseomonas aerophila sp. nov., isolated from air.</title>
        <authorList>
            <person name="Kim S.J."/>
            <person name="Weon H.Y."/>
            <person name="Ahn J.H."/>
            <person name="Hong S.B."/>
            <person name="Seok S.J."/>
            <person name="Whang K.S."/>
            <person name="Kwon S.W."/>
        </authorList>
    </citation>
    <scope>NUCLEOTIDE SEQUENCE [LARGE SCALE GENOMIC DNA]</scope>
    <source>
        <strain evidence="1 2">NBRC 108923</strain>
    </source>
</reference>
<comment type="caution">
    <text evidence="1">The sequence shown here is derived from an EMBL/GenBank/DDBJ whole genome shotgun (WGS) entry which is preliminary data.</text>
</comment>
<evidence type="ECO:0000313" key="2">
    <source>
        <dbReference type="Proteomes" id="UP000626026"/>
    </source>
</evidence>
<gene>
    <name evidence="1" type="ORF">IBL26_23460</name>
</gene>
<sequence length="241" mass="26375">MAAKAVVTVTAPDSDDAVPVSRTTLTLPVGARPRPEKPAEVVVFQEARADLPRPYVTSDAAAAEARKVALHQREWESRVRARTILRQWRAGDPGAGGQAMLARPHKDVPVAFLSPDTLEAALTRRFADSHLIDRMWDNGQLNDGQYAAANKLLQLCDDAGMLASKVAMLGRVGTGYVEMSDGMAAAWYEWHRCMRLVGQPADEMLSQLCHGTLAIRGQGQRAQAMRDGLHRLARRWGIDTA</sequence>
<evidence type="ECO:0000313" key="1">
    <source>
        <dbReference type="EMBL" id="MBC9209815.1"/>
    </source>
</evidence>
<organism evidence="1 2">
    <name type="scientific">Teichococcus aerophilus</name>
    <dbReference type="NCBI Taxonomy" id="1224513"/>
    <lineage>
        <taxon>Bacteria</taxon>
        <taxon>Pseudomonadati</taxon>
        <taxon>Pseudomonadota</taxon>
        <taxon>Alphaproteobacteria</taxon>
        <taxon>Acetobacterales</taxon>
        <taxon>Roseomonadaceae</taxon>
        <taxon>Roseomonas</taxon>
    </lineage>
</organism>